<feature type="region of interest" description="Disordered" evidence="1">
    <location>
        <begin position="250"/>
        <end position="439"/>
    </location>
</feature>
<feature type="compositionally biased region" description="Low complexity" evidence="1">
    <location>
        <begin position="300"/>
        <end position="319"/>
    </location>
</feature>
<feature type="compositionally biased region" description="Basic and acidic residues" evidence="1">
    <location>
        <begin position="24"/>
        <end position="43"/>
    </location>
</feature>
<accession>A0A0C9Y4Y8</accession>
<reference evidence="2 3" key="1">
    <citation type="submission" date="2014-04" db="EMBL/GenBank/DDBJ databases">
        <authorList>
            <consortium name="DOE Joint Genome Institute"/>
            <person name="Kuo A."/>
            <person name="Kohler A."/>
            <person name="Nagy L.G."/>
            <person name="Floudas D."/>
            <person name="Copeland A."/>
            <person name="Barry K.W."/>
            <person name="Cichocki N."/>
            <person name="Veneault-Fourrey C."/>
            <person name="LaButti K."/>
            <person name="Lindquist E.A."/>
            <person name="Lipzen A."/>
            <person name="Lundell T."/>
            <person name="Morin E."/>
            <person name="Murat C."/>
            <person name="Sun H."/>
            <person name="Tunlid A."/>
            <person name="Henrissat B."/>
            <person name="Grigoriev I.V."/>
            <person name="Hibbett D.S."/>
            <person name="Martin F."/>
            <person name="Nordberg H.P."/>
            <person name="Cantor M.N."/>
            <person name="Hua S.X."/>
        </authorList>
    </citation>
    <scope>NUCLEOTIDE SEQUENCE [LARGE SCALE GENOMIC DNA]</scope>
    <source>
        <strain evidence="2 3">LaAM-08-1</strain>
    </source>
</reference>
<evidence type="ECO:0000256" key="1">
    <source>
        <dbReference type="SAM" id="MobiDB-lite"/>
    </source>
</evidence>
<feature type="compositionally biased region" description="Acidic residues" evidence="1">
    <location>
        <begin position="455"/>
        <end position="466"/>
    </location>
</feature>
<feature type="compositionally biased region" description="Low complexity" evidence="1">
    <location>
        <begin position="401"/>
        <end position="411"/>
    </location>
</feature>
<dbReference type="HOGENOM" id="CLU_586687_0_0_1"/>
<protein>
    <submittedName>
        <fullName evidence="2">Uncharacterized protein</fullName>
    </submittedName>
</protein>
<feature type="compositionally biased region" description="Basic and acidic residues" evidence="1">
    <location>
        <begin position="219"/>
        <end position="238"/>
    </location>
</feature>
<dbReference type="AlphaFoldDB" id="A0A0C9Y4Y8"/>
<dbReference type="STRING" id="1095629.A0A0C9Y4Y8"/>
<feature type="compositionally biased region" description="Polar residues" evidence="1">
    <location>
        <begin position="87"/>
        <end position="96"/>
    </location>
</feature>
<proteinExistence type="predicted"/>
<feature type="region of interest" description="Disordered" evidence="1">
    <location>
        <begin position="1"/>
        <end position="186"/>
    </location>
</feature>
<gene>
    <name evidence="2" type="ORF">K443DRAFT_130509</name>
</gene>
<reference evidence="3" key="2">
    <citation type="submission" date="2015-01" db="EMBL/GenBank/DDBJ databases">
        <title>Evolutionary Origins and Diversification of the Mycorrhizal Mutualists.</title>
        <authorList>
            <consortium name="DOE Joint Genome Institute"/>
            <consortium name="Mycorrhizal Genomics Consortium"/>
            <person name="Kohler A."/>
            <person name="Kuo A."/>
            <person name="Nagy L.G."/>
            <person name="Floudas D."/>
            <person name="Copeland A."/>
            <person name="Barry K.W."/>
            <person name="Cichocki N."/>
            <person name="Veneault-Fourrey C."/>
            <person name="LaButti K."/>
            <person name="Lindquist E.A."/>
            <person name="Lipzen A."/>
            <person name="Lundell T."/>
            <person name="Morin E."/>
            <person name="Murat C."/>
            <person name="Riley R."/>
            <person name="Ohm R."/>
            <person name="Sun H."/>
            <person name="Tunlid A."/>
            <person name="Henrissat B."/>
            <person name="Grigoriev I.V."/>
            <person name="Hibbett D.S."/>
            <person name="Martin F."/>
        </authorList>
    </citation>
    <scope>NUCLEOTIDE SEQUENCE [LARGE SCALE GENOMIC DNA]</scope>
    <source>
        <strain evidence="3">LaAM-08-1</strain>
    </source>
</reference>
<feature type="region of interest" description="Disordered" evidence="1">
    <location>
        <begin position="203"/>
        <end position="238"/>
    </location>
</feature>
<sequence>MATTVHLPLTQPPSPTTPHHRPPSRSERLLRDTLKRDEQERIPTHRRRHSVNTSPHPAQGAGEDNYARGTYLFRTAMNAPRVPSPSPSRHTFNHTPSPYHGSPELEGQTRYHYHQRGAQRSPPRSPSPSPSGRRNHSLHPSPLLPSHGLSRQGSLSQPGRPRGASQAKHRPPAVLVPRPGEPMGMTPHEQVLRARLERVLSAGRIVSDSQAAQTTTKRNSREEMRERERRRRSNEVRDEVDGWPWREREYDSPSLVSTPPHSSSSGSSSSNIPNQTQQHIQFQTHVRHRSKTDPNPPPTSSTTASPRRHATAPNTAATPPRAPHQQQGAQPRSKYSQSRERERQRDEDARLLTPPPTPPFSFQEYHPSPYPNKTRLTPRRPTHAPVHGHGPGGGEGDDTCSTSSSSSLHSLPPSPYAYDSPPLGQQGAGGSPQFNARKASARCRAIEGYGLGEPAEVEQVDDEEEEGRGRMRGRSVGGGGVLVGALRRLLGGGGERGVVV</sequence>
<evidence type="ECO:0000313" key="3">
    <source>
        <dbReference type="Proteomes" id="UP000054477"/>
    </source>
</evidence>
<feature type="compositionally biased region" description="Polar residues" evidence="1">
    <location>
        <begin position="271"/>
        <end position="284"/>
    </location>
</feature>
<evidence type="ECO:0000313" key="2">
    <source>
        <dbReference type="EMBL" id="KIK05217.1"/>
    </source>
</evidence>
<dbReference type="OrthoDB" id="3067719at2759"/>
<feature type="compositionally biased region" description="Basic and acidic residues" evidence="1">
    <location>
        <begin position="337"/>
        <end position="350"/>
    </location>
</feature>
<feature type="compositionally biased region" description="Low complexity" evidence="1">
    <location>
        <begin position="138"/>
        <end position="147"/>
    </location>
</feature>
<dbReference type="EMBL" id="KN838562">
    <property type="protein sequence ID" value="KIK05217.1"/>
    <property type="molecule type" value="Genomic_DNA"/>
</dbReference>
<feature type="compositionally biased region" description="Polar residues" evidence="1">
    <location>
        <begin position="325"/>
        <end position="335"/>
    </location>
</feature>
<name>A0A0C9Y4Y8_9AGAR</name>
<dbReference type="Proteomes" id="UP000054477">
    <property type="component" value="Unassembled WGS sequence"/>
</dbReference>
<feature type="region of interest" description="Disordered" evidence="1">
    <location>
        <begin position="454"/>
        <end position="478"/>
    </location>
</feature>
<organism evidence="2 3">
    <name type="scientific">Laccaria amethystina LaAM-08-1</name>
    <dbReference type="NCBI Taxonomy" id="1095629"/>
    <lineage>
        <taxon>Eukaryota</taxon>
        <taxon>Fungi</taxon>
        <taxon>Dikarya</taxon>
        <taxon>Basidiomycota</taxon>
        <taxon>Agaricomycotina</taxon>
        <taxon>Agaricomycetes</taxon>
        <taxon>Agaricomycetidae</taxon>
        <taxon>Agaricales</taxon>
        <taxon>Agaricineae</taxon>
        <taxon>Hydnangiaceae</taxon>
        <taxon>Laccaria</taxon>
    </lineage>
</organism>
<feature type="compositionally biased region" description="Low complexity" evidence="1">
    <location>
        <begin position="252"/>
        <end position="270"/>
    </location>
</feature>
<feature type="compositionally biased region" description="Polar residues" evidence="1">
    <location>
        <begin position="207"/>
        <end position="217"/>
    </location>
</feature>
<keyword evidence="3" id="KW-1185">Reference proteome</keyword>